<protein>
    <submittedName>
        <fullName evidence="15">Uncharacterized protein</fullName>
    </submittedName>
</protein>
<dbReference type="GO" id="GO:0045892">
    <property type="term" value="P:negative regulation of DNA-templated transcription"/>
    <property type="evidence" value="ECO:0007669"/>
    <property type="project" value="UniProtKB-ARBA"/>
</dbReference>
<feature type="region of interest" description="Disordered" evidence="12">
    <location>
        <begin position="325"/>
        <end position="375"/>
    </location>
</feature>
<keyword evidence="4" id="KW-0677">Repeat</keyword>
<evidence type="ECO:0000256" key="7">
    <source>
        <dbReference type="ARBA" id="ARBA00023015"/>
    </source>
</evidence>
<evidence type="ECO:0000256" key="4">
    <source>
        <dbReference type="ARBA" id="ARBA00022737"/>
    </source>
</evidence>
<feature type="region of interest" description="Disordered" evidence="12">
    <location>
        <begin position="493"/>
        <end position="519"/>
    </location>
</feature>
<evidence type="ECO:0000313" key="16">
    <source>
        <dbReference type="Proteomes" id="UP001460270"/>
    </source>
</evidence>
<dbReference type="GO" id="GO:0003677">
    <property type="term" value="F:DNA binding"/>
    <property type="evidence" value="ECO:0007669"/>
    <property type="project" value="UniProtKB-KW"/>
</dbReference>
<evidence type="ECO:0000256" key="12">
    <source>
        <dbReference type="SAM" id="MobiDB-lite"/>
    </source>
</evidence>
<dbReference type="SMART" id="SM01289">
    <property type="entry name" value="PYRIN"/>
    <property type="match status" value="1"/>
</dbReference>
<keyword evidence="5 11" id="KW-0863">Zinc-finger</keyword>
<dbReference type="FunFam" id="3.30.160.60:FF:001344">
    <property type="entry name" value="Zinc finger protein 16 like"/>
    <property type="match status" value="2"/>
</dbReference>
<evidence type="ECO:0000256" key="3">
    <source>
        <dbReference type="ARBA" id="ARBA00022723"/>
    </source>
</evidence>
<feature type="domain" description="C2H2-type" evidence="13">
    <location>
        <begin position="705"/>
        <end position="732"/>
    </location>
</feature>
<evidence type="ECO:0000256" key="2">
    <source>
        <dbReference type="ARBA" id="ARBA00006991"/>
    </source>
</evidence>
<feature type="region of interest" description="Disordered" evidence="12">
    <location>
        <begin position="392"/>
        <end position="429"/>
    </location>
</feature>
<comment type="subcellular location">
    <subcellularLocation>
        <location evidence="1">Nucleus</location>
    </subcellularLocation>
</comment>
<dbReference type="AlphaFoldDB" id="A0AAW0P850"/>
<dbReference type="PROSITE" id="PS00028">
    <property type="entry name" value="ZINC_FINGER_C2H2_1"/>
    <property type="match status" value="5"/>
</dbReference>
<evidence type="ECO:0000256" key="1">
    <source>
        <dbReference type="ARBA" id="ARBA00004123"/>
    </source>
</evidence>
<gene>
    <name evidence="15" type="ORF">WMY93_014979</name>
</gene>
<comment type="similarity">
    <text evidence="2">Belongs to the krueppel C2H2-type zinc-finger protein family.</text>
</comment>
<keyword evidence="8" id="KW-0238">DNA-binding</keyword>
<dbReference type="PANTHER" id="PTHR24394:SF48">
    <property type="entry name" value="ZINC FINGER PROTEIN 771"/>
    <property type="match status" value="1"/>
</dbReference>
<keyword evidence="10" id="KW-0539">Nucleus</keyword>
<evidence type="ECO:0000256" key="10">
    <source>
        <dbReference type="ARBA" id="ARBA00023242"/>
    </source>
</evidence>
<dbReference type="InterPro" id="IPR036236">
    <property type="entry name" value="Znf_C2H2_sf"/>
</dbReference>
<sequence length="791" mass="87981">MASRNIETEISDILADLNLASFEKFCWRLTVIEEEPKIKCSEVENKTREEIAKLLVSQCEKAGALRRTSQTLRAIGCNEEANKLVVYLLAKPNHFNNKINISFNATCGSRHRTNWINNQRLESEGAAALQPLVRSQLLNFDNIGQAFVSAKLTSLANLRCGRSWKSAPQLSRETGIRSERKNMAEFVSLFPEVVKELKIYSEGAEPLGFGKHSKLTRKQLYESQEEYLQKYKEGLISRKRTDNQPVPGAHGASSRVRGPHRGGDPLEPDEELLCSVSDITEHLGRNITMVLDTALSEIRQMVSIRIRVLKMELRQKSEEVEVLKARLGTGQRDTTAPGTAPAEPSGEHVKQEPALEPSSKNSNGTEARRTKALPGIKKENIDAICDYLMKDKNSRGSGDMETEQSQSLSMWSDPGLPGTDSGQEEPETTAEDLFSMLPSGSKRMYEYEWIAPVDYSSDLKALKDPECEDEQTAEGNDRDQNSLTQEPLLNEQQPEFSLEHSSSPGEPQEPVQSSMSRQDSVRAFHTHSFICSLCGTFCPGPAFLEEHIKLIHPDSVEAQALEALQTPTTAAGEATTSADNGTDVNLESSAQSEAGPAPEAAKPQRRCFGVKKELRIEGGYQCGECGRCFNYLGNLRQHQRIHTGEKPFVCPECGERFRHAARLKSHRLVHSGNESPFPCPQCGKGFSVLSGLKRHQRVHTGESPYACPQCGRRFKELGNLYTHQRIHSGATPYCCQQCGRSFRHLGTYKSHRCVPGLLEMPPGPLNIRPEHSREMDSHSEQTEHTGLAQSS</sequence>
<feature type="compositionally biased region" description="Basic and acidic residues" evidence="12">
    <location>
        <begin position="768"/>
        <end position="783"/>
    </location>
</feature>
<dbReference type="PROSITE" id="PS50157">
    <property type="entry name" value="ZINC_FINGER_C2H2_2"/>
    <property type="match status" value="5"/>
</dbReference>
<evidence type="ECO:0000256" key="11">
    <source>
        <dbReference type="PROSITE-ProRule" id="PRU00042"/>
    </source>
</evidence>
<proteinExistence type="inferred from homology"/>
<dbReference type="Pfam" id="PF02758">
    <property type="entry name" value="PYRIN"/>
    <property type="match status" value="1"/>
</dbReference>
<keyword evidence="3" id="KW-0479">Metal-binding</keyword>
<dbReference type="GO" id="GO:0000981">
    <property type="term" value="F:DNA-binding transcription factor activity, RNA polymerase II-specific"/>
    <property type="evidence" value="ECO:0007669"/>
    <property type="project" value="TreeGrafter"/>
</dbReference>
<comment type="caution">
    <text evidence="15">The sequence shown here is derived from an EMBL/GenBank/DDBJ whole genome shotgun (WGS) entry which is preliminary data.</text>
</comment>
<keyword evidence="7" id="KW-0805">Transcription regulation</keyword>
<evidence type="ECO:0000256" key="6">
    <source>
        <dbReference type="ARBA" id="ARBA00022833"/>
    </source>
</evidence>
<evidence type="ECO:0000259" key="14">
    <source>
        <dbReference type="PROSITE" id="PS50824"/>
    </source>
</evidence>
<feature type="domain" description="C2H2-type" evidence="13">
    <location>
        <begin position="733"/>
        <end position="761"/>
    </location>
</feature>
<keyword evidence="6" id="KW-0862">Zinc</keyword>
<dbReference type="PANTHER" id="PTHR24394">
    <property type="entry name" value="ZINC FINGER PROTEIN"/>
    <property type="match status" value="1"/>
</dbReference>
<evidence type="ECO:0000256" key="5">
    <source>
        <dbReference type="ARBA" id="ARBA00022771"/>
    </source>
</evidence>
<dbReference type="Gene3D" id="1.10.533.10">
    <property type="entry name" value="Death Domain, Fas"/>
    <property type="match status" value="1"/>
</dbReference>
<dbReference type="InterPro" id="IPR004020">
    <property type="entry name" value="DAPIN"/>
</dbReference>
<dbReference type="FunFam" id="3.30.160.60:FF:000566">
    <property type="entry name" value="zinc finger protein 133 isoform X2"/>
    <property type="match status" value="1"/>
</dbReference>
<feature type="region of interest" description="Disordered" evidence="12">
    <location>
        <begin position="567"/>
        <end position="603"/>
    </location>
</feature>
<dbReference type="FunFam" id="3.30.160.60:FF:000761">
    <property type="entry name" value="Zinc finger protein 449"/>
    <property type="match status" value="1"/>
</dbReference>
<dbReference type="PROSITE" id="PS50824">
    <property type="entry name" value="DAPIN"/>
    <property type="match status" value="1"/>
</dbReference>
<dbReference type="Pfam" id="PF00096">
    <property type="entry name" value="zf-C2H2"/>
    <property type="match status" value="4"/>
</dbReference>
<feature type="compositionally biased region" description="Polar residues" evidence="12">
    <location>
        <begin position="493"/>
        <end position="518"/>
    </location>
</feature>
<feature type="region of interest" description="Disordered" evidence="12">
    <location>
        <begin position="765"/>
        <end position="791"/>
    </location>
</feature>
<dbReference type="SMART" id="SM00355">
    <property type="entry name" value="ZnF_C2H2"/>
    <property type="match status" value="6"/>
</dbReference>
<dbReference type="Gene3D" id="3.30.160.60">
    <property type="entry name" value="Classic Zinc Finger"/>
    <property type="match status" value="5"/>
</dbReference>
<organism evidence="15 16">
    <name type="scientific">Mugilogobius chulae</name>
    <name type="common">yellowstripe goby</name>
    <dbReference type="NCBI Taxonomy" id="88201"/>
    <lineage>
        <taxon>Eukaryota</taxon>
        <taxon>Metazoa</taxon>
        <taxon>Chordata</taxon>
        <taxon>Craniata</taxon>
        <taxon>Vertebrata</taxon>
        <taxon>Euteleostomi</taxon>
        <taxon>Actinopterygii</taxon>
        <taxon>Neopterygii</taxon>
        <taxon>Teleostei</taxon>
        <taxon>Neoteleostei</taxon>
        <taxon>Acanthomorphata</taxon>
        <taxon>Gobiaria</taxon>
        <taxon>Gobiiformes</taxon>
        <taxon>Gobioidei</taxon>
        <taxon>Gobiidae</taxon>
        <taxon>Gobionellinae</taxon>
        <taxon>Mugilogobius</taxon>
    </lineage>
</organism>
<dbReference type="Proteomes" id="UP001460270">
    <property type="component" value="Unassembled WGS sequence"/>
</dbReference>
<dbReference type="InterPro" id="IPR013087">
    <property type="entry name" value="Znf_C2H2_type"/>
</dbReference>
<dbReference type="SUPFAM" id="SSF57667">
    <property type="entry name" value="beta-beta-alpha zinc fingers"/>
    <property type="match status" value="3"/>
</dbReference>
<feature type="domain" description="C2H2-type" evidence="13">
    <location>
        <begin position="677"/>
        <end position="704"/>
    </location>
</feature>
<feature type="region of interest" description="Disordered" evidence="12">
    <location>
        <begin position="238"/>
        <end position="268"/>
    </location>
</feature>
<dbReference type="SUPFAM" id="SSF47986">
    <property type="entry name" value="DEATH domain"/>
    <property type="match status" value="1"/>
</dbReference>
<dbReference type="InterPro" id="IPR011029">
    <property type="entry name" value="DEATH-like_dom_sf"/>
</dbReference>
<reference evidence="16" key="1">
    <citation type="submission" date="2024-04" db="EMBL/GenBank/DDBJ databases">
        <title>Salinicola lusitanus LLJ914,a marine bacterium isolated from the Okinawa Trough.</title>
        <authorList>
            <person name="Li J."/>
        </authorList>
    </citation>
    <scope>NUCLEOTIDE SEQUENCE [LARGE SCALE GENOMIC DNA]</scope>
</reference>
<dbReference type="GO" id="GO:0008270">
    <property type="term" value="F:zinc ion binding"/>
    <property type="evidence" value="ECO:0007669"/>
    <property type="project" value="UniProtKB-KW"/>
</dbReference>
<evidence type="ECO:0000259" key="13">
    <source>
        <dbReference type="PROSITE" id="PS50157"/>
    </source>
</evidence>
<keyword evidence="16" id="KW-1185">Reference proteome</keyword>
<dbReference type="GO" id="GO:0005634">
    <property type="term" value="C:nucleus"/>
    <property type="evidence" value="ECO:0007669"/>
    <property type="project" value="UniProtKB-SubCell"/>
</dbReference>
<evidence type="ECO:0000313" key="15">
    <source>
        <dbReference type="EMBL" id="KAK7910295.1"/>
    </source>
</evidence>
<accession>A0AAW0P850</accession>
<feature type="domain" description="Pyrin" evidence="14">
    <location>
        <begin position="1"/>
        <end position="95"/>
    </location>
</feature>
<evidence type="ECO:0000256" key="8">
    <source>
        <dbReference type="ARBA" id="ARBA00023125"/>
    </source>
</evidence>
<feature type="domain" description="C2H2-type" evidence="13">
    <location>
        <begin position="620"/>
        <end position="647"/>
    </location>
</feature>
<name>A0AAW0P850_9GOBI</name>
<dbReference type="EMBL" id="JBBPFD010000010">
    <property type="protein sequence ID" value="KAK7910295.1"/>
    <property type="molecule type" value="Genomic_DNA"/>
</dbReference>
<feature type="compositionally biased region" description="Polar residues" evidence="12">
    <location>
        <begin position="567"/>
        <end position="592"/>
    </location>
</feature>
<keyword evidence="9" id="KW-0804">Transcription</keyword>
<evidence type="ECO:0000256" key="9">
    <source>
        <dbReference type="ARBA" id="ARBA00023163"/>
    </source>
</evidence>
<feature type="domain" description="C2H2-type" evidence="13">
    <location>
        <begin position="648"/>
        <end position="675"/>
    </location>
</feature>